<reference evidence="3" key="1">
    <citation type="submission" date="2022-11" db="UniProtKB">
        <authorList>
            <consortium name="WormBaseParasite"/>
        </authorList>
    </citation>
    <scope>IDENTIFICATION</scope>
</reference>
<dbReference type="AlphaFoldDB" id="A0A915I3Q7"/>
<proteinExistence type="predicted"/>
<dbReference type="Proteomes" id="UP000887565">
    <property type="component" value="Unplaced"/>
</dbReference>
<accession>A0A915I3Q7</accession>
<name>A0A915I3Q7_ROMCU</name>
<feature type="compositionally biased region" description="Low complexity" evidence="1">
    <location>
        <begin position="10"/>
        <end position="26"/>
    </location>
</feature>
<evidence type="ECO:0000313" key="2">
    <source>
        <dbReference type="Proteomes" id="UP000887565"/>
    </source>
</evidence>
<dbReference type="WBParaSite" id="nRc.2.0.1.t08465-RA">
    <property type="protein sequence ID" value="nRc.2.0.1.t08465-RA"/>
    <property type="gene ID" value="nRc.2.0.1.g08465"/>
</dbReference>
<sequence length="62" mass="7000">GEECREKLSDNLNPSSESSSSSAPLESESDTIDKVMEQVHILEKVVLKKKRMYPPQFHPCPL</sequence>
<protein>
    <submittedName>
        <fullName evidence="3">Uncharacterized protein</fullName>
    </submittedName>
</protein>
<keyword evidence="2" id="KW-1185">Reference proteome</keyword>
<organism evidence="2 3">
    <name type="scientific">Romanomermis culicivorax</name>
    <name type="common">Nematode worm</name>
    <dbReference type="NCBI Taxonomy" id="13658"/>
    <lineage>
        <taxon>Eukaryota</taxon>
        <taxon>Metazoa</taxon>
        <taxon>Ecdysozoa</taxon>
        <taxon>Nematoda</taxon>
        <taxon>Enoplea</taxon>
        <taxon>Dorylaimia</taxon>
        <taxon>Mermithida</taxon>
        <taxon>Mermithoidea</taxon>
        <taxon>Mermithidae</taxon>
        <taxon>Romanomermis</taxon>
    </lineage>
</organism>
<evidence type="ECO:0000313" key="3">
    <source>
        <dbReference type="WBParaSite" id="nRc.2.0.1.t08465-RA"/>
    </source>
</evidence>
<feature type="region of interest" description="Disordered" evidence="1">
    <location>
        <begin position="1"/>
        <end position="31"/>
    </location>
</feature>
<evidence type="ECO:0000256" key="1">
    <source>
        <dbReference type="SAM" id="MobiDB-lite"/>
    </source>
</evidence>